<evidence type="ECO:0000313" key="2">
    <source>
        <dbReference type="EMBL" id="GIX99100.1"/>
    </source>
</evidence>
<proteinExistence type="predicted"/>
<dbReference type="AlphaFoldDB" id="A0AAV4PQA5"/>
<evidence type="ECO:0000256" key="1">
    <source>
        <dbReference type="SAM" id="MobiDB-lite"/>
    </source>
</evidence>
<protein>
    <submittedName>
        <fullName evidence="2">Uncharacterized protein</fullName>
    </submittedName>
</protein>
<feature type="region of interest" description="Disordered" evidence="1">
    <location>
        <begin position="19"/>
        <end position="44"/>
    </location>
</feature>
<comment type="caution">
    <text evidence="2">The sequence shown here is derived from an EMBL/GenBank/DDBJ whole genome shotgun (WGS) entry which is preliminary data.</text>
</comment>
<evidence type="ECO:0000313" key="3">
    <source>
        <dbReference type="Proteomes" id="UP001054837"/>
    </source>
</evidence>
<name>A0AAV4PQA5_9ARAC</name>
<reference evidence="2 3" key="1">
    <citation type="submission" date="2021-06" db="EMBL/GenBank/DDBJ databases">
        <title>Caerostris darwini draft genome.</title>
        <authorList>
            <person name="Kono N."/>
            <person name="Arakawa K."/>
        </authorList>
    </citation>
    <scope>NUCLEOTIDE SEQUENCE [LARGE SCALE GENOMIC DNA]</scope>
</reference>
<feature type="compositionally biased region" description="Basic and acidic residues" evidence="1">
    <location>
        <begin position="31"/>
        <end position="44"/>
    </location>
</feature>
<keyword evidence="3" id="KW-1185">Reference proteome</keyword>
<accession>A0AAV4PQA5</accession>
<organism evidence="2 3">
    <name type="scientific">Caerostris darwini</name>
    <dbReference type="NCBI Taxonomy" id="1538125"/>
    <lineage>
        <taxon>Eukaryota</taxon>
        <taxon>Metazoa</taxon>
        <taxon>Ecdysozoa</taxon>
        <taxon>Arthropoda</taxon>
        <taxon>Chelicerata</taxon>
        <taxon>Arachnida</taxon>
        <taxon>Araneae</taxon>
        <taxon>Araneomorphae</taxon>
        <taxon>Entelegynae</taxon>
        <taxon>Araneoidea</taxon>
        <taxon>Araneidae</taxon>
        <taxon>Caerostris</taxon>
    </lineage>
</organism>
<dbReference type="Proteomes" id="UP001054837">
    <property type="component" value="Unassembled WGS sequence"/>
</dbReference>
<gene>
    <name evidence="2" type="ORF">CDAR_497691</name>
</gene>
<sequence>MKYRIDSFNLLSKSFQSDPFTQKNIRPGVTEPEKNENKEIKKKADFSRALTTRRQMRIPPQQIPLWEANERDINKGGAKQIGAHSFLLSECRDR</sequence>
<dbReference type="EMBL" id="BPLQ01003268">
    <property type="protein sequence ID" value="GIX99100.1"/>
    <property type="molecule type" value="Genomic_DNA"/>
</dbReference>